<name>A0A915ISB3_ROMCU</name>
<dbReference type="AlphaFoldDB" id="A0A915ISB3"/>
<dbReference type="WBParaSite" id="nRc.2.0.1.t16912-RA">
    <property type="protein sequence ID" value="nRc.2.0.1.t16912-RA"/>
    <property type="gene ID" value="nRc.2.0.1.g16912"/>
</dbReference>
<keyword evidence="1" id="KW-1185">Reference proteome</keyword>
<accession>A0A915ISB3</accession>
<evidence type="ECO:0000313" key="1">
    <source>
        <dbReference type="Proteomes" id="UP000887565"/>
    </source>
</evidence>
<dbReference type="Proteomes" id="UP000887565">
    <property type="component" value="Unplaced"/>
</dbReference>
<evidence type="ECO:0000313" key="2">
    <source>
        <dbReference type="WBParaSite" id="nRc.2.0.1.t16912-RA"/>
    </source>
</evidence>
<protein>
    <submittedName>
        <fullName evidence="2">Uncharacterized protein</fullName>
    </submittedName>
</protein>
<reference evidence="2" key="1">
    <citation type="submission" date="2022-11" db="UniProtKB">
        <authorList>
            <consortium name="WormBaseParasite"/>
        </authorList>
    </citation>
    <scope>IDENTIFICATION</scope>
</reference>
<sequence length="174" mass="20145">MFNREEENKLRLDLINKKMQHMEEEHKARMKVISLEEEAAIIKCMLQSSKDNGTRVKHTIADVKNAKLFTKTKSSRVIYHSNRKNQMPRIAEKREAGSAAERFKLSAIGSVPFRRKKQIYQFRSNIVSRRDVPQNSASILVGGNNGFFRITGWQLEMTCKPAVKEISAWMEFSL</sequence>
<proteinExistence type="predicted"/>
<organism evidence="1 2">
    <name type="scientific">Romanomermis culicivorax</name>
    <name type="common">Nematode worm</name>
    <dbReference type="NCBI Taxonomy" id="13658"/>
    <lineage>
        <taxon>Eukaryota</taxon>
        <taxon>Metazoa</taxon>
        <taxon>Ecdysozoa</taxon>
        <taxon>Nematoda</taxon>
        <taxon>Enoplea</taxon>
        <taxon>Dorylaimia</taxon>
        <taxon>Mermithida</taxon>
        <taxon>Mermithoidea</taxon>
        <taxon>Mermithidae</taxon>
        <taxon>Romanomermis</taxon>
    </lineage>
</organism>